<dbReference type="Pfam" id="PF21821">
    <property type="entry name" value="Dit_like"/>
    <property type="match status" value="1"/>
</dbReference>
<sequence>MVNGIPALLGKVANVATVGLLVVADATNILNLFSGPKWGIFNQDGSIAVKPDSMVSLDFKREWKIPNYPVEQGSFQSYNKVALPGNTRIRLSKGGTDADRSNFLTQVATVAQSLTLFNVAMPEGTLIRNVNFVDYSIHRTSTDGVGLILIDLELEEIRVTATATFANTTAPSGADPVSTGSVQPQPPTTAQSAAAGSFR</sequence>
<protein>
    <recommendedName>
        <fullName evidence="2">Dit-like phage tail protein N-terminal domain-containing protein</fullName>
    </recommendedName>
</protein>
<evidence type="ECO:0000313" key="4">
    <source>
        <dbReference type="Proteomes" id="UP000655523"/>
    </source>
</evidence>
<comment type="caution">
    <text evidence="3">The sequence shown here is derived from an EMBL/GenBank/DDBJ whole genome shotgun (WGS) entry which is preliminary data.</text>
</comment>
<name>A0A972SMP4_9BURK</name>
<feature type="compositionally biased region" description="Low complexity" evidence="1">
    <location>
        <begin position="188"/>
        <end position="199"/>
    </location>
</feature>
<accession>A0A972SMP4</accession>
<evidence type="ECO:0000313" key="3">
    <source>
        <dbReference type="EMBL" id="NPT59110.1"/>
    </source>
</evidence>
<dbReference type="Proteomes" id="UP000655523">
    <property type="component" value="Unassembled WGS sequence"/>
</dbReference>
<keyword evidence="4" id="KW-1185">Reference proteome</keyword>
<dbReference type="AlphaFoldDB" id="A0A972SMP4"/>
<evidence type="ECO:0000256" key="1">
    <source>
        <dbReference type="SAM" id="MobiDB-lite"/>
    </source>
</evidence>
<evidence type="ECO:0000259" key="2">
    <source>
        <dbReference type="Pfam" id="PF21821"/>
    </source>
</evidence>
<reference evidence="3 4" key="1">
    <citation type="submission" date="2019-11" db="EMBL/GenBank/DDBJ databases">
        <title>Metabolism of dissolved organic matter in forest soils.</title>
        <authorList>
            <person name="Cyle K.T."/>
            <person name="Wilhelm R.C."/>
            <person name="Martinez C.E."/>
        </authorList>
    </citation>
    <scope>NUCLEOTIDE SEQUENCE [LARGE SCALE GENOMIC DNA]</scope>
    <source>
        <strain evidence="3 4">5N</strain>
    </source>
</reference>
<dbReference type="EMBL" id="WOEZ01000185">
    <property type="protein sequence ID" value="NPT59110.1"/>
    <property type="molecule type" value="Genomic_DNA"/>
</dbReference>
<dbReference type="RefSeq" id="WP_172172156.1">
    <property type="nucleotide sequence ID" value="NZ_WOEZ01000185.1"/>
</dbReference>
<feature type="region of interest" description="Disordered" evidence="1">
    <location>
        <begin position="168"/>
        <end position="199"/>
    </location>
</feature>
<organism evidence="3 4">
    <name type="scientific">Paraburkholderia elongata</name>
    <dbReference type="NCBI Taxonomy" id="2675747"/>
    <lineage>
        <taxon>Bacteria</taxon>
        <taxon>Pseudomonadati</taxon>
        <taxon>Pseudomonadota</taxon>
        <taxon>Betaproteobacteria</taxon>
        <taxon>Burkholderiales</taxon>
        <taxon>Burkholderiaceae</taxon>
        <taxon>Paraburkholderia</taxon>
    </lineage>
</organism>
<dbReference type="InterPro" id="IPR048494">
    <property type="entry name" value="Dit-like_N"/>
</dbReference>
<gene>
    <name evidence="3" type="ORF">GNZ13_32265</name>
</gene>
<feature type="domain" description="Dit-like phage tail protein N-terminal" evidence="2">
    <location>
        <begin position="52"/>
        <end position="164"/>
    </location>
</feature>
<proteinExistence type="predicted"/>